<evidence type="ECO:0000313" key="1">
    <source>
        <dbReference type="EMBL" id="OEV00004.1"/>
    </source>
</evidence>
<accession>A0A1E7K7Z2</accession>
<evidence type="ECO:0000313" key="2">
    <source>
        <dbReference type="Proteomes" id="UP000176005"/>
    </source>
</evidence>
<dbReference type="Proteomes" id="UP000176005">
    <property type="component" value="Unassembled WGS sequence"/>
</dbReference>
<sequence>MGTPTIQVRVLAVAGRRVWVAVSGTLCGATLRVLHYSLCARATDERTHFYLDLNAVEWGETLSLVEIPRLLPSGQRLRFHIVGAPESFSAPFRADGRCRLHADVASAWAAWTSQP</sequence>
<organism evidence="1 2">
    <name type="scientific">Streptomyces nanshensis</name>
    <dbReference type="NCBI Taxonomy" id="518642"/>
    <lineage>
        <taxon>Bacteria</taxon>
        <taxon>Bacillati</taxon>
        <taxon>Actinomycetota</taxon>
        <taxon>Actinomycetes</taxon>
        <taxon>Kitasatosporales</taxon>
        <taxon>Streptomycetaceae</taxon>
        <taxon>Streptomyces</taxon>
    </lineage>
</organism>
<gene>
    <name evidence="1" type="ORF">AN218_33525</name>
</gene>
<proteinExistence type="predicted"/>
<protein>
    <submittedName>
        <fullName evidence="1">Uncharacterized protein</fullName>
    </submittedName>
</protein>
<comment type="caution">
    <text evidence="1">The sequence shown here is derived from an EMBL/GenBank/DDBJ whole genome shotgun (WGS) entry which is preliminary data.</text>
</comment>
<reference evidence="1 2" key="1">
    <citation type="journal article" date="2016" name="Front. Microbiol.">
        <title>Comparative Genomics Analysis of Streptomyces Species Reveals Their Adaptation to the Marine Environment and Their Diversity at the Genomic Level.</title>
        <authorList>
            <person name="Tian X."/>
            <person name="Zhang Z."/>
            <person name="Yang T."/>
            <person name="Chen M."/>
            <person name="Li J."/>
            <person name="Chen F."/>
            <person name="Yang J."/>
            <person name="Li W."/>
            <person name="Zhang B."/>
            <person name="Zhang Z."/>
            <person name="Wu J."/>
            <person name="Zhang C."/>
            <person name="Long L."/>
            <person name="Xiao J."/>
        </authorList>
    </citation>
    <scope>NUCLEOTIDE SEQUENCE [LARGE SCALE GENOMIC DNA]</scope>
    <source>
        <strain evidence="1 2">SCSIO 10429</strain>
    </source>
</reference>
<keyword evidence="2" id="KW-1185">Reference proteome</keyword>
<dbReference type="AlphaFoldDB" id="A0A1E7K7Z2"/>
<dbReference type="EMBL" id="LJGW01000727">
    <property type="protein sequence ID" value="OEV00004.1"/>
    <property type="molecule type" value="Genomic_DNA"/>
</dbReference>
<dbReference type="RefSeq" id="WP_070020801.1">
    <property type="nucleotide sequence ID" value="NZ_LJGW01000727.1"/>
</dbReference>
<name>A0A1E7K7Z2_9ACTN</name>